<comment type="caution">
    <text evidence="8">The sequence shown here is derived from an EMBL/GenBank/DDBJ whole genome shotgun (WGS) entry which is preliminary data.</text>
</comment>
<evidence type="ECO:0000256" key="5">
    <source>
        <dbReference type="SAM" id="MobiDB-lite"/>
    </source>
</evidence>
<evidence type="ECO:0008006" key="10">
    <source>
        <dbReference type="Google" id="ProtNLM"/>
    </source>
</evidence>
<dbReference type="InterPro" id="IPR017853">
    <property type="entry name" value="GH"/>
</dbReference>
<dbReference type="InterPro" id="IPR052764">
    <property type="entry name" value="GH20_Enzymes"/>
</dbReference>
<feature type="domain" description="Beta-hexosaminidase bacterial type N-terminal" evidence="7">
    <location>
        <begin position="53"/>
        <end position="104"/>
    </location>
</feature>
<dbReference type="PANTHER" id="PTHR43678:SF1">
    <property type="entry name" value="BETA-N-ACETYLHEXOSAMINIDASE"/>
    <property type="match status" value="1"/>
</dbReference>
<dbReference type="Pfam" id="PF02838">
    <property type="entry name" value="Glyco_hydro_20b"/>
    <property type="match status" value="1"/>
</dbReference>
<comment type="similarity">
    <text evidence="1">Belongs to the glycosyl hydrolase 20 family.</text>
</comment>
<dbReference type="PRINTS" id="PR00738">
    <property type="entry name" value="GLHYDRLASE20"/>
</dbReference>
<dbReference type="Pfam" id="PF00728">
    <property type="entry name" value="Glyco_hydro_20"/>
    <property type="match status" value="1"/>
</dbReference>
<dbReference type="InterPro" id="IPR015882">
    <property type="entry name" value="HEX_bac_N"/>
</dbReference>
<dbReference type="Proteomes" id="UP000579945">
    <property type="component" value="Unassembled WGS sequence"/>
</dbReference>
<gene>
    <name evidence="8" type="ORF">FHR33_006115</name>
</gene>
<dbReference type="Gene3D" id="3.20.20.80">
    <property type="entry name" value="Glycosidases"/>
    <property type="match status" value="1"/>
</dbReference>
<keyword evidence="3" id="KW-0326">Glycosidase</keyword>
<feature type="domain" description="Glycoside hydrolase family 20 catalytic" evidence="6">
    <location>
        <begin position="107"/>
        <end position="399"/>
    </location>
</feature>
<dbReference type="SUPFAM" id="SSF55545">
    <property type="entry name" value="beta-N-acetylhexosaminidase-like domain"/>
    <property type="match status" value="1"/>
</dbReference>
<dbReference type="SUPFAM" id="SSF51445">
    <property type="entry name" value="(Trans)glycosidases"/>
    <property type="match status" value="1"/>
</dbReference>
<dbReference type="GO" id="GO:0005975">
    <property type="term" value="P:carbohydrate metabolic process"/>
    <property type="evidence" value="ECO:0007669"/>
    <property type="project" value="InterPro"/>
</dbReference>
<dbReference type="EMBL" id="JACIBV010000001">
    <property type="protein sequence ID" value="MBB3730255.1"/>
    <property type="molecule type" value="Genomic_DNA"/>
</dbReference>
<dbReference type="Gene3D" id="3.30.379.10">
    <property type="entry name" value="Chitobiase/beta-hexosaminidase domain 2-like"/>
    <property type="match status" value="1"/>
</dbReference>
<dbReference type="GeneID" id="95392410"/>
<dbReference type="InterPro" id="IPR015883">
    <property type="entry name" value="Glyco_hydro_20_cat"/>
</dbReference>
<dbReference type="InterPro" id="IPR029018">
    <property type="entry name" value="Hex-like_dom2"/>
</dbReference>
<evidence type="ECO:0000313" key="9">
    <source>
        <dbReference type="Proteomes" id="UP000579945"/>
    </source>
</evidence>
<reference evidence="8 9" key="1">
    <citation type="submission" date="2020-08" db="EMBL/GenBank/DDBJ databases">
        <title>Sequencing the genomes of 1000 actinobacteria strains.</title>
        <authorList>
            <person name="Klenk H.-P."/>
        </authorList>
    </citation>
    <scope>NUCLEOTIDE SEQUENCE [LARGE SCALE GENOMIC DNA]</scope>
    <source>
        <strain evidence="8 9">DSM 44320</strain>
    </source>
</reference>
<evidence type="ECO:0000256" key="4">
    <source>
        <dbReference type="PIRSR" id="PIRSR625705-1"/>
    </source>
</evidence>
<dbReference type="CDD" id="cd06564">
    <property type="entry name" value="GH20_DspB_LnbB-like"/>
    <property type="match status" value="1"/>
</dbReference>
<dbReference type="GO" id="GO:0004563">
    <property type="term" value="F:beta-N-acetylhexosaminidase activity"/>
    <property type="evidence" value="ECO:0007669"/>
    <property type="project" value="InterPro"/>
</dbReference>
<keyword evidence="2" id="KW-0378">Hydrolase</keyword>
<feature type="region of interest" description="Disordered" evidence="5">
    <location>
        <begin position="1"/>
        <end position="25"/>
    </location>
</feature>
<protein>
    <recommendedName>
        <fullName evidence="10">Beta-N-acetylhexosaminidase</fullName>
    </recommendedName>
</protein>
<name>A0A7W5VEZ8_9ACTN</name>
<evidence type="ECO:0000256" key="2">
    <source>
        <dbReference type="ARBA" id="ARBA00022801"/>
    </source>
</evidence>
<dbReference type="AlphaFoldDB" id="A0A7W5VEZ8"/>
<organism evidence="8 9">
    <name type="scientific">Nonomuraea dietziae</name>
    <dbReference type="NCBI Taxonomy" id="65515"/>
    <lineage>
        <taxon>Bacteria</taxon>
        <taxon>Bacillati</taxon>
        <taxon>Actinomycetota</taxon>
        <taxon>Actinomycetes</taxon>
        <taxon>Streptosporangiales</taxon>
        <taxon>Streptosporangiaceae</taxon>
        <taxon>Nonomuraea</taxon>
    </lineage>
</organism>
<dbReference type="RefSeq" id="WP_183654700.1">
    <property type="nucleotide sequence ID" value="NZ_JACIBV010000001.1"/>
</dbReference>
<evidence type="ECO:0000256" key="3">
    <source>
        <dbReference type="ARBA" id="ARBA00023295"/>
    </source>
</evidence>
<proteinExistence type="inferred from homology"/>
<keyword evidence="9" id="KW-1185">Reference proteome</keyword>
<dbReference type="InterPro" id="IPR025705">
    <property type="entry name" value="Beta_hexosaminidase_sua/sub"/>
</dbReference>
<sequence>MRPAVRRWKPGAGVLRPRPGSLTPEGARLGLPALPGDITLLLDPELVDAEGGERFAQEGFLLSVGEDGATVSAPTPRGLRHGARTLLQHLDRHGELPAGEGADWPGYEVRGFMLDVGRRFFTPGFVRDLIVRMGELKLNELQLHLNDNGFRKDRTGPWDGVQAGFRLVSERFPGLASADGAYTRAEWDSFEDLAAEHGVTLIPEIDGPAHSLAFTRYRPQLGTGDHLDLSRPETTAFMKEVFDEFVPWFRGPELHFGADEYLSSPELFRDYFNAMAAHVRSLGKHPRAWGSFTRMTGDAEGYDRDVTINTWSTAWYDPLSAVRDGYRFVNTDDCLLYIVPFADYYHPTGLDADFLEREWEPHVFAEGMTVEPKHPLLRGAMSAVWNDRTEADYTEQEVWRLVEPTFDILAGKMWNA</sequence>
<accession>A0A7W5VEZ8</accession>
<evidence type="ECO:0000256" key="1">
    <source>
        <dbReference type="ARBA" id="ARBA00006285"/>
    </source>
</evidence>
<evidence type="ECO:0000259" key="7">
    <source>
        <dbReference type="Pfam" id="PF02838"/>
    </source>
</evidence>
<dbReference type="PANTHER" id="PTHR43678">
    <property type="entry name" value="PUTATIVE (AFU_ORTHOLOGUE AFUA_2G00640)-RELATED"/>
    <property type="match status" value="1"/>
</dbReference>
<feature type="active site" description="Proton donor" evidence="4">
    <location>
        <position position="260"/>
    </location>
</feature>
<evidence type="ECO:0000313" key="8">
    <source>
        <dbReference type="EMBL" id="MBB3730255.1"/>
    </source>
</evidence>
<evidence type="ECO:0000259" key="6">
    <source>
        <dbReference type="Pfam" id="PF00728"/>
    </source>
</evidence>